<gene>
    <name evidence="4" type="ORF">H6G18_03715</name>
</gene>
<evidence type="ECO:0000256" key="1">
    <source>
        <dbReference type="SAM" id="Phobius"/>
    </source>
</evidence>
<protein>
    <submittedName>
        <fullName evidence="4">Insulinase family protein</fullName>
    </submittedName>
</protein>
<accession>A0ABR8CK94</accession>
<dbReference type="InterPro" id="IPR007863">
    <property type="entry name" value="Peptidase_M16_C"/>
</dbReference>
<dbReference type="InterPro" id="IPR050361">
    <property type="entry name" value="MPP/UQCRC_Complex"/>
</dbReference>
<proteinExistence type="predicted"/>
<comment type="caution">
    <text evidence="4">The sequence shown here is derived from an EMBL/GenBank/DDBJ whole genome shotgun (WGS) entry which is preliminary data.</text>
</comment>
<feature type="domain" description="Peptidase M16 C-terminal" evidence="3">
    <location>
        <begin position="261"/>
        <end position="438"/>
    </location>
</feature>
<dbReference type="Pfam" id="PF05193">
    <property type="entry name" value="Peptidase_M16_C"/>
    <property type="match status" value="1"/>
</dbReference>
<dbReference type="InterPro" id="IPR011249">
    <property type="entry name" value="Metalloenz_LuxS/M16"/>
</dbReference>
<feature type="domain" description="Peptidase M16 N-terminal" evidence="2">
    <location>
        <begin position="121"/>
        <end position="241"/>
    </location>
</feature>
<sequence length="532" mass="59558">MLWYKVNSKKQMENHLTHLGKQATRSVSDRRSSEQHKQPFRLLSKFKIHKSKKLFYALSLAVAFLIGTFDFTLAVTATAKNYTELQFAPLPEIKLPKYERFVLENGMVVYLAEDHELPLVSGTAIVRTGDRLEPADKVGLASIVGTVMRTGGTKRHSPDELNEILSQQAAAVETGIGETVGAADFRTLTEDLDKVFGLFAEVLREPVFAQEKLDLTKTQIKENITRRNDNPNNIATREFLKLIYGKDSPYARTPEYATIDRITREDLLNFYQQYFHPNNIILGIAGDFDTKKMRSLIQAKLGDWQPNPNIAKPQLPEVSAANTGGVFFVNQPQLTQSSIRMGHLGGRLDSPDYGALSVLNGVLNGFGGRLFNELRSRQGLTYDVEASWSPNYDYPGLFIAGGQTRSEATVQFIKALQSEIKRIQEQRVTPEELALAKESTLNSLVFDFQYPAQTLSRLMEYEYYGYPADFLFRSQKAVAATTADDVQRVAQQYLKPDNMVTLVVGNQTAIQPPLTQVTPIDVKIPGSSSSIQ</sequence>
<evidence type="ECO:0000313" key="4">
    <source>
        <dbReference type="EMBL" id="MBD2343253.1"/>
    </source>
</evidence>
<feature type="transmembrane region" description="Helical" evidence="1">
    <location>
        <begin position="54"/>
        <end position="75"/>
    </location>
</feature>
<keyword evidence="1" id="KW-0812">Transmembrane</keyword>
<dbReference type="PANTHER" id="PTHR11851:SF225">
    <property type="entry name" value="NON-PEPTIDASE HOMOLOG YMXG"/>
    <property type="match status" value="1"/>
</dbReference>
<keyword evidence="1" id="KW-1133">Transmembrane helix</keyword>
<dbReference type="Proteomes" id="UP000607281">
    <property type="component" value="Unassembled WGS sequence"/>
</dbReference>
<name>A0ABR8CK94_9NOST</name>
<evidence type="ECO:0000259" key="2">
    <source>
        <dbReference type="Pfam" id="PF00675"/>
    </source>
</evidence>
<keyword evidence="1" id="KW-0472">Membrane</keyword>
<dbReference type="EMBL" id="JACJRF010000004">
    <property type="protein sequence ID" value="MBD2343253.1"/>
    <property type="molecule type" value="Genomic_DNA"/>
</dbReference>
<dbReference type="InterPro" id="IPR011765">
    <property type="entry name" value="Pept_M16_N"/>
</dbReference>
<evidence type="ECO:0000313" key="5">
    <source>
        <dbReference type="Proteomes" id="UP000607281"/>
    </source>
</evidence>
<evidence type="ECO:0000259" key="3">
    <source>
        <dbReference type="Pfam" id="PF05193"/>
    </source>
</evidence>
<organism evidence="4 5">
    <name type="scientific">Anabaena subtropica FACHB-260</name>
    <dbReference type="NCBI Taxonomy" id="2692884"/>
    <lineage>
        <taxon>Bacteria</taxon>
        <taxon>Bacillati</taxon>
        <taxon>Cyanobacteriota</taxon>
        <taxon>Cyanophyceae</taxon>
        <taxon>Nostocales</taxon>
        <taxon>Nostocaceae</taxon>
        <taxon>Anabaena</taxon>
    </lineage>
</organism>
<keyword evidence="5" id="KW-1185">Reference proteome</keyword>
<dbReference type="SUPFAM" id="SSF63411">
    <property type="entry name" value="LuxS/MPP-like metallohydrolase"/>
    <property type="match status" value="2"/>
</dbReference>
<dbReference type="Gene3D" id="3.30.830.10">
    <property type="entry name" value="Metalloenzyme, LuxS/M16 peptidase-like"/>
    <property type="match status" value="2"/>
</dbReference>
<dbReference type="PANTHER" id="PTHR11851">
    <property type="entry name" value="METALLOPROTEASE"/>
    <property type="match status" value="1"/>
</dbReference>
<reference evidence="4 5" key="1">
    <citation type="journal article" date="2020" name="ISME J.">
        <title>Comparative genomics reveals insights into cyanobacterial evolution and habitat adaptation.</title>
        <authorList>
            <person name="Chen M.Y."/>
            <person name="Teng W.K."/>
            <person name="Zhao L."/>
            <person name="Hu C.X."/>
            <person name="Zhou Y.K."/>
            <person name="Han B.P."/>
            <person name="Song L.R."/>
            <person name="Shu W.S."/>
        </authorList>
    </citation>
    <scope>NUCLEOTIDE SEQUENCE [LARGE SCALE GENOMIC DNA]</scope>
    <source>
        <strain evidence="4 5">FACHB-260</strain>
    </source>
</reference>
<dbReference type="Pfam" id="PF00675">
    <property type="entry name" value="Peptidase_M16"/>
    <property type="match status" value="1"/>
</dbReference>